<evidence type="ECO:0000313" key="4">
    <source>
        <dbReference type="Proteomes" id="UP000799424"/>
    </source>
</evidence>
<organism evidence="3 4">
    <name type="scientific">Ophiobolus disseminans</name>
    <dbReference type="NCBI Taxonomy" id="1469910"/>
    <lineage>
        <taxon>Eukaryota</taxon>
        <taxon>Fungi</taxon>
        <taxon>Dikarya</taxon>
        <taxon>Ascomycota</taxon>
        <taxon>Pezizomycotina</taxon>
        <taxon>Dothideomycetes</taxon>
        <taxon>Pleosporomycetidae</taxon>
        <taxon>Pleosporales</taxon>
        <taxon>Pleosporineae</taxon>
        <taxon>Phaeosphaeriaceae</taxon>
        <taxon>Ophiobolus</taxon>
    </lineage>
</organism>
<dbReference type="EMBL" id="MU006225">
    <property type="protein sequence ID" value="KAF2827010.1"/>
    <property type="molecule type" value="Genomic_DNA"/>
</dbReference>
<feature type="region of interest" description="Disordered" evidence="1">
    <location>
        <begin position="291"/>
        <end position="312"/>
    </location>
</feature>
<name>A0A6A7A102_9PLEO</name>
<keyword evidence="2" id="KW-0472">Membrane</keyword>
<feature type="compositionally biased region" description="Acidic residues" evidence="1">
    <location>
        <begin position="113"/>
        <end position="127"/>
    </location>
</feature>
<feature type="region of interest" description="Disordered" evidence="1">
    <location>
        <begin position="163"/>
        <end position="245"/>
    </location>
</feature>
<dbReference type="OrthoDB" id="4157427at2759"/>
<feature type="compositionally biased region" description="Acidic residues" evidence="1">
    <location>
        <begin position="204"/>
        <end position="219"/>
    </location>
</feature>
<sequence length="417" mass="46125">MSLDPRKRSSMEHVVRDLQIVSWSGQAIFFHTCCSNDHVDHSRGLFDQQDVSYDEFTIPENTISEQTSSRTRSGLENDSAQQVASSPTQQRAMLHNRAGSHMSDYGSVVSDPSWDDMDSVEQEDDPRIDDNDPELKKLINDEKSENAVSGLFDHAMNNDVIGTNSMAEDPLKGRGWARLPSPPPTDRMVAEGQAHHEDQCEQSQGEDGDEDTETSDDEGPPYKESQQQSPSEQGSERDVILYGGSPGEMMCSRGAKAPGRVETCYNSSWMYYSIQGCRPPTVSVAVASSASATSKSSATNHNERDNRQPRRKGVVAGTIVAAFAGTALAFTGVWIFRRRCFRVEPVNAHELAGDRALVETVSVEKQVPKELWGGHAAVEMGRNSRFEPQAEISVTKPEVQDSDEDDLYPEIRVRLII</sequence>
<feature type="transmembrane region" description="Helical" evidence="2">
    <location>
        <begin position="314"/>
        <end position="336"/>
    </location>
</feature>
<keyword evidence="4" id="KW-1185">Reference proteome</keyword>
<evidence type="ECO:0000256" key="1">
    <source>
        <dbReference type="SAM" id="MobiDB-lite"/>
    </source>
</evidence>
<feature type="compositionally biased region" description="Polar residues" evidence="1">
    <location>
        <begin position="60"/>
        <end position="91"/>
    </location>
</feature>
<accession>A0A6A7A102</accession>
<proteinExistence type="predicted"/>
<feature type="region of interest" description="Disordered" evidence="1">
    <location>
        <begin position="60"/>
        <end position="134"/>
    </location>
</feature>
<reference evidence="3" key="1">
    <citation type="journal article" date="2020" name="Stud. Mycol.">
        <title>101 Dothideomycetes genomes: a test case for predicting lifestyles and emergence of pathogens.</title>
        <authorList>
            <person name="Haridas S."/>
            <person name="Albert R."/>
            <person name="Binder M."/>
            <person name="Bloem J."/>
            <person name="Labutti K."/>
            <person name="Salamov A."/>
            <person name="Andreopoulos B."/>
            <person name="Baker S."/>
            <person name="Barry K."/>
            <person name="Bills G."/>
            <person name="Bluhm B."/>
            <person name="Cannon C."/>
            <person name="Castanera R."/>
            <person name="Culley D."/>
            <person name="Daum C."/>
            <person name="Ezra D."/>
            <person name="Gonzalez J."/>
            <person name="Henrissat B."/>
            <person name="Kuo A."/>
            <person name="Liang C."/>
            <person name="Lipzen A."/>
            <person name="Lutzoni F."/>
            <person name="Magnuson J."/>
            <person name="Mondo S."/>
            <person name="Nolan M."/>
            <person name="Ohm R."/>
            <person name="Pangilinan J."/>
            <person name="Park H.-J."/>
            <person name="Ramirez L."/>
            <person name="Alfaro M."/>
            <person name="Sun H."/>
            <person name="Tritt A."/>
            <person name="Yoshinaga Y."/>
            <person name="Zwiers L.-H."/>
            <person name="Turgeon B."/>
            <person name="Goodwin S."/>
            <person name="Spatafora J."/>
            <person name="Crous P."/>
            <person name="Grigoriev I."/>
        </authorList>
    </citation>
    <scope>NUCLEOTIDE SEQUENCE</scope>
    <source>
        <strain evidence="3">CBS 113818</strain>
    </source>
</reference>
<evidence type="ECO:0000313" key="3">
    <source>
        <dbReference type="EMBL" id="KAF2827010.1"/>
    </source>
</evidence>
<protein>
    <submittedName>
        <fullName evidence="3">Uncharacterized protein</fullName>
    </submittedName>
</protein>
<feature type="compositionally biased region" description="Low complexity" evidence="1">
    <location>
        <begin position="224"/>
        <end position="233"/>
    </location>
</feature>
<dbReference type="AlphaFoldDB" id="A0A6A7A102"/>
<evidence type="ECO:0000256" key="2">
    <source>
        <dbReference type="SAM" id="Phobius"/>
    </source>
</evidence>
<dbReference type="Proteomes" id="UP000799424">
    <property type="component" value="Unassembled WGS sequence"/>
</dbReference>
<keyword evidence="2" id="KW-0812">Transmembrane</keyword>
<keyword evidence="2" id="KW-1133">Transmembrane helix</keyword>
<gene>
    <name evidence="3" type="ORF">CC86DRAFT_406241</name>
</gene>